<dbReference type="InterPro" id="IPR006553">
    <property type="entry name" value="Leu-rich_rpt_Cys-con_subtyp"/>
</dbReference>
<feature type="compositionally biased region" description="Low complexity" evidence="1">
    <location>
        <begin position="808"/>
        <end position="824"/>
    </location>
</feature>
<dbReference type="InterPro" id="IPR001870">
    <property type="entry name" value="B30.2/SPRY"/>
</dbReference>
<evidence type="ECO:0000256" key="1">
    <source>
        <dbReference type="SAM" id="MobiDB-lite"/>
    </source>
</evidence>
<dbReference type="InterPro" id="IPR032675">
    <property type="entry name" value="LRR_dom_sf"/>
</dbReference>
<dbReference type="Gene3D" id="2.60.120.920">
    <property type="match status" value="1"/>
</dbReference>
<evidence type="ECO:0000313" key="3">
    <source>
        <dbReference type="EMBL" id="CAG8510791.1"/>
    </source>
</evidence>
<organism evidence="3 4">
    <name type="scientific">Gigaspora margarita</name>
    <dbReference type="NCBI Taxonomy" id="4874"/>
    <lineage>
        <taxon>Eukaryota</taxon>
        <taxon>Fungi</taxon>
        <taxon>Fungi incertae sedis</taxon>
        <taxon>Mucoromycota</taxon>
        <taxon>Glomeromycotina</taxon>
        <taxon>Glomeromycetes</taxon>
        <taxon>Diversisporales</taxon>
        <taxon>Gigasporaceae</taxon>
        <taxon>Gigaspora</taxon>
    </lineage>
</organism>
<dbReference type="EMBL" id="CAJVQB010000863">
    <property type="protein sequence ID" value="CAG8510791.1"/>
    <property type="molecule type" value="Genomic_DNA"/>
</dbReference>
<proteinExistence type="predicted"/>
<evidence type="ECO:0000313" key="4">
    <source>
        <dbReference type="Proteomes" id="UP000789901"/>
    </source>
</evidence>
<feature type="domain" description="B30.2/SPRY" evidence="2">
    <location>
        <begin position="780"/>
        <end position="977"/>
    </location>
</feature>
<dbReference type="InterPro" id="IPR013320">
    <property type="entry name" value="ConA-like_dom_sf"/>
</dbReference>
<accession>A0ABM8W2V6</accession>
<dbReference type="InterPro" id="IPR003877">
    <property type="entry name" value="SPRY_dom"/>
</dbReference>
<name>A0ABM8W2V6_GIGMA</name>
<comment type="caution">
    <text evidence="3">The sequence shown here is derived from an EMBL/GenBank/DDBJ whole genome shotgun (WGS) entry which is preliminary data.</text>
</comment>
<dbReference type="SUPFAM" id="SSF49899">
    <property type="entry name" value="Concanavalin A-like lectins/glucanases"/>
    <property type="match status" value="1"/>
</dbReference>
<dbReference type="PANTHER" id="PTHR13318">
    <property type="entry name" value="PARTNER OF PAIRED, ISOFORM B-RELATED"/>
    <property type="match status" value="1"/>
</dbReference>
<dbReference type="SUPFAM" id="SSF52047">
    <property type="entry name" value="RNI-like"/>
    <property type="match status" value="2"/>
</dbReference>
<feature type="region of interest" description="Disordered" evidence="1">
    <location>
        <begin position="583"/>
        <end position="604"/>
    </location>
</feature>
<dbReference type="SMART" id="SM00449">
    <property type="entry name" value="SPRY"/>
    <property type="match status" value="1"/>
</dbReference>
<sequence>MERLTAAQKVLLTPDVLYGISSYFDRQDDLLKCVFVHPIWAIVSPIWKTKESVNLFLRTLRKVKSCFLYGHMVHRVIFKIYRPYDTTSAFTTNDLRVISRKCPNLRHLTFATTAPPFSHSNVELLLNSSPNLITFTVLDCDSQWLEGALTPLRQGRCPKLQHLEINDCNRSWSFNVLRDIGENCPSIISLKLYQRVNNLQLANLIVNSFPNLQTFECKYINEAGLQGLITGLHNLKSLSAQFENDIQVSETLAPKFAKLEALRIRAIHVQDHNPLFSVAFSQHQPCLRQLYLATLHITDKTIKMIAMNCHHLESIELFMCFYLTDGAISTIAQYRGKKLKHLMLAYNAYITDTGINQIATHCTELRSVVIISCARLTNVAFNNIARECKSLVEVTVRHDSCQMLASIVHTLATRNRGTLKVLKAYDVSTREMDKKSKYKADVSVLERLAIRCPQIRTLVLKCCIQEKNPSQLVKAIHKFKNLEELQISTLVKFSSSHIRQLEKHRRLKYVTIIYGPLLNARSRIQESRLESTVGMNITLLTPMVYNVNANIYLNQVFLIITIIRHCDRLNLTFLKFCSKGGGGAEGGSSSSSFGGSGSSSSSRSSTSTLWVFWYYDPDGVRKCIILCGFWRCYMIRKFYKDDRIHNDYESAFVDFMHEHEMATNNHNRNQVELQYPPLAHTTPADDPPPAYDTAYGEKSHLHGLRHNASYEAYKVGRQFTRDNPPHEILPPKEHIAYILSNGGAKAWKMVAYVDNAQGSSGSSSVSKDIASISDDGRIITFHGKNDSMVQANYPLFRPQLDGDDSLQSNSNIVTSSTSNNMSTSPDLPPDYEQSTSSERQISSSNWDQNLEPWFYYFEITIISNPNKKGSTLAIGLTTKPYPSFRLPGWNKHSVGYHSDDGYKFNNDGLGGLNYGEKWGEVGDTIGCGYYPDTGIVFFTKNGISQGNAFSGLKHIWFPTVGADNKCKMDINFGDGTKEFQYREARGMSVSGPIILPPNG</sequence>
<reference evidence="3 4" key="1">
    <citation type="submission" date="2021-06" db="EMBL/GenBank/DDBJ databases">
        <authorList>
            <person name="Kallberg Y."/>
            <person name="Tangrot J."/>
            <person name="Rosling A."/>
        </authorList>
    </citation>
    <scope>NUCLEOTIDE SEQUENCE [LARGE SCALE GENOMIC DNA]</scope>
    <source>
        <strain evidence="3 4">120-4 pot B 10/14</strain>
    </source>
</reference>
<keyword evidence="4" id="KW-1185">Reference proteome</keyword>
<evidence type="ECO:0000259" key="2">
    <source>
        <dbReference type="PROSITE" id="PS50188"/>
    </source>
</evidence>
<dbReference type="Proteomes" id="UP000789901">
    <property type="component" value="Unassembled WGS sequence"/>
</dbReference>
<protein>
    <submittedName>
        <fullName evidence="3">31936_t:CDS:1</fullName>
    </submittedName>
</protein>
<dbReference type="Pfam" id="PF00622">
    <property type="entry name" value="SPRY"/>
    <property type="match status" value="1"/>
</dbReference>
<dbReference type="InterPro" id="IPR043136">
    <property type="entry name" value="B30.2/SPRY_sf"/>
</dbReference>
<feature type="region of interest" description="Disordered" evidence="1">
    <location>
        <begin position="799"/>
        <end position="843"/>
    </location>
</feature>
<feature type="compositionally biased region" description="Low complexity" evidence="1">
    <location>
        <begin position="587"/>
        <end position="604"/>
    </location>
</feature>
<dbReference type="Gene3D" id="3.80.10.10">
    <property type="entry name" value="Ribonuclease Inhibitor"/>
    <property type="match status" value="2"/>
</dbReference>
<dbReference type="PROSITE" id="PS50188">
    <property type="entry name" value="B302_SPRY"/>
    <property type="match status" value="1"/>
</dbReference>
<feature type="compositionally biased region" description="Low complexity" evidence="1">
    <location>
        <begin position="832"/>
        <end position="843"/>
    </location>
</feature>
<dbReference type="SMART" id="SM00367">
    <property type="entry name" value="LRR_CC"/>
    <property type="match status" value="3"/>
</dbReference>
<gene>
    <name evidence="3" type="ORF">GMARGA_LOCUS2672</name>
</gene>